<protein>
    <submittedName>
        <fullName evidence="2">Anti-sigma factor</fullName>
    </submittedName>
</protein>
<sequence length="242" mass="24634">MSTGHQGPSGHGPQDDIALAGEYVVGVLPDAERREAERRIATDPRFAGLVAGWQTDLSELDKAYEPANIPPIVRQRLDKRLFGSEAGASARIWGSLNFWRGLAVASLAVAVAFAAVNTGLLPGPDGAPDGLPTAPLIADLAGDDAPMAMVARYDPESATLNIVPAALGGAEKSLELWAVPGDGVPRSLGLIPADGGTLTLTEQQAEQLGEGVTLAVSLEPAGGSPTGVATGPVLVAGPLAKQ</sequence>
<dbReference type="Proteomes" id="UP001430804">
    <property type="component" value="Unassembled WGS sequence"/>
</dbReference>
<dbReference type="EMBL" id="JAHWQX010000002">
    <property type="protein sequence ID" value="MBW3096866.1"/>
    <property type="molecule type" value="Genomic_DNA"/>
</dbReference>
<dbReference type="Pfam" id="PF10099">
    <property type="entry name" value="RskA_C"/>
    <property type="match status" value="1"/>
</dbReference>
<dbReference type="PANTHER" id="PTHR37461">
    <property type="entry name" value="ANTI-SIGMA-K FACTOR RSKA"/>
    <property type="match status" value="1"/>
</dbReference>
<evidence type="ECO:0000259" key="1">
    <source>
        <dbReference type="Pfam" id="PF10099"/>
    </source>
</evidence>
<dbReference type="InterPro" id="IPR018764">
    <property type="entry name" value="RskA_C"/>
</dbReference>
<comment type="caution">
    <text evidence="2">The sequence shown here is derived from an EMBL/GenBank/DDBJ whole genome shotgun (WGS) entry which is preliminary data.</text>
</comment>
<gene>
    <name evidence="2" type="ORF">KY465_06205</name>
</gene>
<evidence type="ECO:0000313" key="3">
    <source>
        <dbReference type="Proteomes" id="UP001430804"/>
    </source>
</evidence>
<accession>A0ABS6WLN2</accession>
<feature type="domain" description="Anti-sigma K factor RskA C-terminal" evidence="1">
    <location>
        <begin position="105"/>
        <end position="233"/>
    </location>
</feature>
<name>A0ABS6WLN2_9HYPH</name>
<dbReference type="InterPro" id="IPR051474">
    <property type="entry name" value="Anti-sigma-K/W_factor"/>
</dbReference>
<dbReference type="RefSeq" id="WP_219200834.1">
    <property type="nucleotide sequence ID" value="NZ_JAHWQX010000002.1"/>
</dbReference>
<keyword evidence="3" id="KW-1185">Reference proteome</keyword>
<organism evidence="2 3">
    <name type="scientific">Pseudohoeflea coraliihabitans</name>
    <dbReference type="NCBI Taxonomy" id="2860393"/>
    <lineage>
        <taxon>Bacteria</taxon>
        <taxon>Pseudomonadati</taxon>
        <taxon>Pseudomonadota</taxon>
        <taxon>Alphaproteobacteria</taxon>
        <taxon>Hyphomicrobiales</taxon>
        <taxon>Rhizobiaceae</taxon>
        <taxon>Pseudohoeflea</taxon>
    </lineage>
</organism>
<proteinExistence type="predicted"/>
<reference evidence="2" key="1">
    <citation type="submission" date="2021-07" db="EMBL/GenBank/DDBJ databases">
        <title>Pseudohoeflea marina sp. nov. a polyhydroxyalcanoate-producing bacterium.</title>
        <authorList>
            <person name="Zheng W."/>
            <person name="Yu S."/>
            <person name="Huang Y."/>
        </authorList>
    </citation>
    <scope>NUCLEOTIDE SEQUENCE</scope>
    <source>
        <strain evidence="2">DP4N28-3</strain>
    </source>
</reference>
<dbReference type="PANTHER" id="PTHR37461:SF1">
    <property type="entry name" value="ANTI-SIGMA-K FACTOR RSKA"/>
    <property type="match status" value="1"/>
</dbReference>
<evidence type="ECO:0000313" key="2">
    <source>
        <dbReference type="EMBL" id="MBW3096866.1"/>
    </source>
</evidence>